<comment type="similarity">
    <text evidence="7 8">Belongs to the class I-like SAM-binding methyltransferase superfamily. C5-methyltransferase family.</text>
</comment>
<dbReference type="Pfam" id="PF00145">
    <property type="entry name" value="DNA_methylase"/>
    <property type="match status" value="1"/>
</dbReference>
<organism evidence="9 10">
    <name type="scientific">Microbaculum marinum</name>
    <dbReference type="NCBI Taxonomy" id="1764581"/>
    <lineage>
        <taxon>Bacteria</taxon>
        <taxon>Pseudomonadati</taxon>
        <taxon>Pseudomonadota</taxon>
        <taxon>Alphaproteobacteria</taxon>
        <taxon>Hyphomicrobiales</taxon>
        <taxon>Tepidamorphaceae</taxon>
        <taxon>Microbaculum</taxon>
    </lineage>
</organism>
<name>A0AAW9S2V5_9HYPH</name>
<sequence length="373" mass="40688">MQDNRIIDLFSGCGGFSLGAHLSGFNVSLAVDLDPILSSSFGSNFPGVPLRNWNLAEVEPEQLKAAAGGSPAGIIGGPPCQAFSEIGRRSLTDERRDLIGHFFRLVAALKPGFFIMENVRGLGFPGNREVLEDALELVADRHVILGPVLIDAAAFGAPTSRKRLFVFGVDPSKWDVPDLARLDATKNAPLTVRDAIHDLATARFVGTGAEGLDWWQYDGRRRPSPYAEAARGTPPHGLGAASTIGRFSGHTKTQHTDAVVRRFERVPMGRQDPVGKHKRLDWNAQAPTLRAGTGSDRGSYQSVRPIHPSEDRVITPREAARLQGFPDWFVFHPTVWHSFRMIGNSVSPFVSRAVLSWIAGQCFKAEPVREAAE</sequence>
<dbReference type="GO" id="GO:0009307">
    <property type="term" value="P:DNA restriction-modification system"/>
    <property type="evidence" value="ECO:0007669"/>
    <property type="project" value="UniProtKB-KW"/>
</dbReference>
<dbReference type="PRINTS" id="PR00105">
    <property type="entry name" value="C5METTRFRASE"/>
</dbReference>
<dbReference type="Gene3D" id="3.40.50.150">
    <property type="entry name" value="Vaccinia Virus protein VP39"/>
    <property type="match status" value="1"/>
</dbReference>
<feature type="active site" evidence="7">
    <location>
        <position position="80"/>
    </location>
</feature>
<reference evidence="9 10" key="1">
    <citation type="submission" date="2024-02" db="EMBL/GenBank/DDBJ databases">
        <title>Genome analysis and characterization of Microbaculum marinisediminis sp. nov., isolated from marine sediment.</title>
        <authorList>
            <person name="Du Z.-J."/>
            <person name="Ye Y.-Q."/>
            <person name="Zhang Z.-R."/>
            <person name="Yuan S.-M."/>
            <person name="Zhang X.-Y."/>
        </authorList>
    </citation>
    <scope>NUCLEOTIDE SEQUENCE [LARGE SCALE GENOMIC DNA]</scope>
    <source>
        <strain evidence="9 10">SDUM1044001</strain>
    </source>
</reference>
<evidence type="ECO:0000256" key="6">
    <source>
        <dbReference type="ARBA" id="ARBA00047422"/>
    </source>
</evidence>
<keyword evidence="2 7" id="KW-0489">Methyltransferase</keyword>
<accession>A0AAW9S2V5</accession>
<dbReference type="Gene3D" id="3.90.120.10">
    <property type="entry name" value="DNA Methylase, subunit A, domain 2"/>
    <property type="match status" value="1"/>
</dbReference>
<comment type="caution">
    <text evidence="9">The sequence shown here is derived from an EMBL/GenBank/DDBJ whole genome shotgun (WGS) entry which is preliminary data.</text>
</comment>
<gene>
    <name evidence="9" type="ORF">V3328_21885</name>
</gene>
<dbReference type="NCBIfam" id="TIGR00675">
    <property type="entry name" value="dcm"/>
    <property type="match status" value="1"/>
</dbReference>
<dbReference type="GO" id="GO:0032259">
    <property type="term" value="P:methylation"/>
    <property type="evidence" value="ECO:0007669"/>
    <property type="project" value="UniProtKB-KW"/>
</dbReference>
<dbReference type="EC" id="2.1.1.37" evidence="1"/>
<protein>
    <recommendedName>
        <fullName evidence="1">DNA (cytosine-5-)-methyltransferase</fullName>
        <ecNumber evidence="1">2.1.1.37</ecNumber>
    </recommendedName>
</protein>
<evidence type="ECO:0000256" key="5">
    <source>
        <dbReference type="ARBA" id="ARBA00022747"/>
    </source>
</evidence>
<dbReference type="InterPro" id="IPR050390">
    <property type="entry name" value="C5-Methyltransferase"/>
</dbReference>
<comment type="catalytic activity">
    <reaction evidence="6">
        <text>a 2'-deoxycytidine in DNA + S-adenosyl-L-methionine = a 5-methyl-2'-deoxycytidine in DNA + S-adenosyl-L-homocysteine + H(+)</text>
        <dbReference type="Rhea" id="RHEA:13681"/>
        <dbReference type="Rhea" id="RHEA-COMP:11369"/>
        <dbReference type="Rhea" id="RHEA-COMP:11370"/>
        <dbReference type="ChEBI" id="CHEBI:15378"/>
        <dbReference type="ChEBI" id="CHEBI:57856"/>
        <dbReference type="ChEBI" id="CHEBI:59789"/>
        <dbReference type="ChEBI" id="CHEBI:85452"/>
        <dbReference type="ChEBI" id="CHEBI:85454"/>
        <dbReference type="EC" id="2.1.1.37"/>
    </reaction>
</comment>
<evidence type="ECO:0000313" key="9">
    <source>
        <dbReference type="EMBL" id="MEJ8574151.1"/>
    </source>
</evidence>
<dbReference type="PANTHER" id="PTHR10629:SF52">
    <property type="entry name" value="DNA (CYTOSINE-5)-METHYLTRANSFERASE 1"/>
    <property type="match status" value="1"/>
</dbReference>
<evidence type="ECO:0000256" key="8">
    <source>
        <dbReference type="RuleBase" id="RU000416"/>
    </source>
</evidence>
<evidence type="ECO:0000256" key="2">
    <source>
        <dbReference type="ARBA" id="ARBA00022603"/>
    </source>
</evidence>
<proteinExistence type="inferred from homology"/>
<evidence type="ECO:0000256" key="7">
    <source>
        <dbReference type="PROSITE-ProRule" id="PRU01016"/>
    </source>
</evidence>
<dbReference type="Proteomes" id="UP001378188">
    <property type="component" value="Unassembled WGS sequence"/>
</dbReference>
<evidence type="ECO:0000256" key="3">
    <source>
        <dbReference type="ARBA" id="ARBA00022679"/>
    </source>
</evidence>
<dbReference type="InterPro" id="IPR001525">
    <property type="entry name" value="C5_MeTfrase"/>
</dbReference>
<keyword evidence="10" id="KW-1185">Reference proteome</keyword>
<dbReference type="RefSeq" id="WP_340331852.1">
    <property type="nucleotide sequence ID" value="NZ_JAZHOF010000010.1"/>
</dbReference>
<dbReference type="AlphaFoldDB" id="A0AAW9S2V5"/>
<dbReference type="SUPFAM" id="SSF53335">
    <property type="entry name" value="S-adenosyl-L-methionine-dependent methyltransferases"/>
    <property type="match status" value="1"/>
</dbReference>
<dbReference type="PROSITE" id="PS51679">
    <property type="entry name" value="SAM_MT_C5"/>
    <property type="match status" value="1"/>
</dbReference>
<dbReference type="PANTHER" id="PTHR10629">
    <property type="entry name" value="CYTOSINE-SPECIFIC METHYLTRANSFERASE"/>
    <property type="match status" value="1"/>
</dbReference>
<keyword evidence="4 7" id="KW-0949">S-adenosyl-L-methionine</keyword>
<evidence type="ECO:0000313" key="10">
    <source>
        <dbReference type="Proteomes" id="UP001378188"/>
    </source>
</evidence>
<dbReference type="EMBL" id="JAZHOF010000010">
    <property type="protein sequence ID" value="MEJ8574151.1"/>
    <property type="molecule type" value="Genomic_DNA"/>
</dbReference>
<keyword evidence="3 7" id="KW-0808">Transferase</keyword>
<evidence type="ECO:0000256" key="1">
    <source>
        <dbReference type="ARBA" id="ARBA00011975"/>
    </source>
</evidence>
<dbReference type="InterPro" id="IPR031303">
    <property type="entry name" value="C5_meth_CS"/>
</dbReference>
<dbReference type="InterPro" id="IPR029063">
    <property type="entry name" value="SAM-dependent_MTases_sf"/>
</dbReference>
<dbReference type="GO" id="GO:0003886">
    <property type="term" value="F:DNA (cytosine-5-)-methyltransferase activity"/>
    <property type="evidence" value="ECO:0007669"/>
    <property type="project" value="UniProtKB-EC"/>
</dbReference>
<keyword evidence="5" id="KW-0680">Restriction system</keyword>
<evidence type="ECO:0000256" key="4">
    <source>
        <dbReference type="ARBA" id="ARBA00022691"/>
    </source>
</evidence>
<dbReference type="PROSITE" id="PS00095">
    <property type="entry name" value="C5_MTASE_2"/>
    <property type="match status" value="1"/>
</dbReference>